<reference evidence="1" key="1">
    <citation type="submission" date="2020-03" db="EMBL/GenBank/DDBJ databases">
        <title>Melopsittacus undulatus (budgerigar) genome, bMelUnd1, maternal haplotype with Z.</title>
        <authorList>
            <person name="Gedman G."/>
            <person name="Mountcastle J."/>
            <person name="Haase B."/>
            <person name="Formenti G."/>
            <person name="Wright T."/>
            <person name="Apodaca J."/>
            <person name="Pelan S."/>
            <person name="Chow W."/>
            <person name="Rhie A."/>
            <person name="Howe K."/>
            <person name="Fedrigo O."/>
            <person name="Jarvis E.D."/>
        </authorList>
    </citation>
    <scope>NUCLEOTIDE SEQUENCE [LARGE SCALE GENOMIC DNA]</scope>
</reference>
<dbReference type="Proteomes" id="UP000694405">
    <property type="component" value="Chromosome 7"/>
</dbReference>
<dbReference type="PROSITE" id="PS50002">
    <property type="entry name" value="SH3"/>
    <property type="match status" value="1"/>
</dbReference>
<dbReference type="SMART" id="SM00028">
    <property type="entry name" value="TPR"/>
    <property type="match status" value="8"/>
</dbReference>
<dbReference type="CDD" id="cd11885">
    <property type="entry name" value="SH3_SH3TC"/>
    <property type="match status" value="1"/>
</dbReference>
<dbReference type="SUPFAM" id="SSF50044">
    <property type="entry name" value="SH3-domain"/>
    <property type="match status" value="1"/>
</dbReference>
<organism evidence="1 2">
    <name type="scientific">Melopsittacus undulatus</name>
    <name type="common">Budgerigar</name>
    <name type="synonym">Psittacus undulatus</name>
    <dbReference type="NCBI Taxonomy" id="13146"/>
    <lineage>
        <taxon>Eukaryota</taxon>
        <taxon>Metazoa</taxon>
        <taxon>Chordata</taxon>
        <taxon>Craniata</taxon>
        <taxon>Vertebrata</taxon>
        <taxon>Euteleostomi</taxon>
        <taxon>Archelosauria</taxon>
        <taxon>Archosauria</taxon>
        <taxon>Dinosauria</taxon>
        <taxon>Saurischia</taxon>
        <taxon>Theropoda</taxon>
        <taxon>Coelurosauria</taxon>
        <taxon>Aves</taxon>
        <taxon>Neognathae</taxon>
        <taxon>Neoaves</taxon>
        <taxon>Telluraves</taxon>
        <taxon>Australaves</taxon>
        <taxon>Psittaciformes</taxon>
        <taxon>Psittaculidae</taxon>
        <taxon>Melopsittacus</taxon>
    </lineage>
</organism>
<accession>A0A8C6K231</accession>
<dbReference type="Gene3D" id="1.25.40.10">
    <property type="entry name" value="Tetratricopeptide repeat domain"/>
    <property type="match status" value="3"/>
</dbReference>
<dbReference type="InterPro" id="IPR036028">
    <property type="entry name" value="SH3-like_dom_sf"/>
</dbReference>
<gene>
    <name evidence="1" type="primary">LOC101875785</name>
</gene>
<reference evidence="1" key="3">
    <citation type="submission" date="2025-09" db="UniProtKB">
        <authorList>
            <consortium name="Ensembl"/>
        </authorList>
    </citation>
    <scope>IDENTIFICATION</scope>
</reference>
<dbReference type="Ensembl" id="ENSMUNT00000024466.2">
    <property type="protein sequence ID" value="ENSMUNP00000021420.2"/>
    <property type="gene ID" value="ENSMUNG00000016174.2"/>
</dbReference>
<protein>
    <submittedName>
        <fullName evidence="1">Uncharacterized protein</fullName>
    </submittedName>
</protein>
<dbReference type="PROSITE" id="PS50005">
    <property type="entry name" value="TPR"/>
    <property type="match status" value="1"/>
</dbReference>
<reference evidence="1" key="2">
    <citation type="submission" date="2025-08" db="UniProtKB">
        <authorList>
            <consortium name="Ensembl"/>
        </authorList>
    </citation>
    <scope>IDENTIFICATION</scope>
</reference>
<name>A0A8C6K231_MELUD</name>
<evidence type="ECO:0000313" key="2">
    <source>
        <dbReference type="Proteomes" id="UP000694405"/>
    </source>
</evidence>
<dbReference type="AlphaFoldDB" id="A0A8C6K231"/>
<accession>A0A8V5GW08</accession>
<keyword evidence="2" id="KW-1185">Reference proteome</keyword>
<dbReference type="InterPro" id="IPR011990">
    <property type="entry name" value="TPR-like_helical_dom_sf"/>
</dbReference>
<evidence type="ECO:0000313" key="1">
    <source>
        <dbReference type="Ensembl" id="ENSMUNP00000021420.2"/>
    </source>
</evidence>
<dbReference type="InterPro" id="IPR001452">
    <property type="entry name" value="SH3_domain"/>
</dbReference>
<sequence length="1113" mass="127852">GMLWILKLYNNLNDLQKLLSIHSDQDLIMVTFKTFEEIWKFLTYHSLGKAVSPYNHCMENLFLDQSFWLCSQEEEETGIKVSINEQSLNLMYRSLLVQEGKEHWYSDPMDFTLKTESQSIRKVGFCLAVINYEGIVLEEMSFQEGDKIEILGYYIECMEWFLGRHVFTGQIGFVKTSHLLNPNLLSAMFKASPFFVRTQDLDFLEEEELSFFNKEEDLEEVIHLLKQTSITDVCSVYRIGESYSFLVQTPCSHSSTGFTSKNGKIEEFLKNFKNLEATWAEEPATEGNNSASSPNKDIFPPPEAPCFHIHEDDAQASDIFESLLLFLNRKEYERNFKHLYDFSYPFINSMFYGFSEEEGLVSFLRLAREAAKKAGMPWALARLCFLLGRLSVKKLKFSQARVYFEEALRAIAGGFGDLYFVTALYTNLTVIYLTQKNKEKCAHVFDKATALLIGIPNYICSTDLESDILKYALKRTILSQNKHAEARACFLLAKHYSAHKQHEEALPFLERFQVLLNDLGLQNNLSNNCYIKLAESYNEKCLPHIVLSCIKVASSQSSGTLMDSLKMIDLVIKNASKLYGQRKYRPILPSQVAPYFIQALSSVFTTEQQGLCSTIYLSLAKLYSHHKLYGNAIVYMMKALDSVSAKPEEIINYLVSLAWLYILYRQYDVALAILNAVVDCSWSNPQQLGSTYNILAIALKRTNNTKEAAESYYKALHLSEETDMIHNQAIVLANFGTLCLQAAASKLAEHYYIRAVKLFSKLPSMDYSQEFIQVLLQLGCYYVGGTRREKGRFYYEWAFLVAMETSHLESQLQAIKLLCQFYSTVVPNEAQCVIYNEYQLSLARKMSNKVLEGQILETISQLYLSLGTERAYRSALEYTKRSLGIFIDLQKKEKEAYAWLRAGKIYYVLRQNELVDLYIQVAQDAALYTGDTNLGMELFEAAGDIFFNGTWDKEKAVTFYKDRALPLAVQTGNKTTELRLYNKLVELLVNLKSYEESLEYAKASLVLSVNLGNQLNERIAYHRLADIHHHLGHCELAEHFYLKALSLCSSPLEFEEETLYYMKVYLVLGDIIFYELKVRNTKNCCTKFYMTVNYISLSSRYAILDLFGDQPVN</sequence>
<dbReference type="PANTHER" id="PTHR22647:SF3">
    <property type="entry name" value="SH3 DOMAIN AND TETRATRICOPEPTIDE REPEAT-CONTAINING PROTEIN 1"/>
    <property type="match status" value="1"/>
</dbReference>
<proteinExistence type="predicted"/>
<dbReference type="SUPFAM" id="SSF48452">
    <property type="entry name" value="TPR-like"/>
    <property type="match status" value="3"/>
</dbReference>
<dbReference type="Pfam" id="PF13424">
    <property type="entry name" value="TPR_12"/>
    <property type="match status" value="1"/>
</dbReference>
<dbReference type="InterPro" id="IPR042772">
    <property type="entry name" value="SH3TC1/SH3TC2"/>
</dbReference>
<dbReference type="PANTHER" id="PTHR22647">
    <property type="entry name" value="SH3 DOMAIN AND TETRATRICOPEPTIDE REPEATS CONTAINING PROTEIN"/>
    <property type="match status" value="1"/>
</dbReference>
<dbReference type="InterPro" id="IPR019734">
    <property type="entry name" value="TPR_rpt"/>
</dbReference>
<dbReference type="Gene3D" id="2.30.30.40">
    <property type="entry name" value="SH3 Domains"/>
    <property type="match status" value="1"/>
</dbReference>